<dbReference type="Gene3D" id="3.55.50.10">
    <property type="entry name" value="Baseplate protein-like domains"/>
    <property type="match status" value="1"/>
</dbReference>
<evidence type="ECO:0000313" key="3">
    <source>
        <dbReference type="Proteomes" id="UP001500459"/>
    </source>
</evidence>
<proteinExistence type="predicted"/>
<dbReference type="Gene3D" id="2.30.110.50">
    <property type="match status" value="1"/>
</dbReference>
<reference evidence="3" key="1">
    <citation type="journal article" date="2019" name="Int. J. Syst. Evol. Microbiol.">
        <title>The Global Catalogue of Microorganisms (GCM) 10K type strain sequencing project: providing services to taxonomists for standard genome sequencing and annotation.</title>
        <authorList>
            <consortium name="The Broad Institute Genomics Platform"/>
            <consortium name="The Broad Institute Genome Sequencing Center for Infectious Disease"/>
            <person name="Wu L."/>
            <person name="Ma J."/>
        </authorList>
    </citation>
    <scope>NUCLEOTIDE SEQUENCE [LARGE SCALE GENOMIC DNA]</scope>
    <source>
        <strain evidence="3">JCM 17106</strain>
    </source>
</reference>
<gene>
    <name evidence="2" type="ORF">GCM10022393_20750</name>
</gene>
<evidence type="ECO:0000313" key="2">
    <source>
        <dbReference type="EMBL" id="GAA3508838.1"/>
    </source>
</evidence>
<feature type="domain" description="Gp5/Type VI secretion system Vgr protein OB-fold" evidence="1">
    <location>
        <begin position="328"/>
        <end position="402"/>
    </location>
</feature>
<dbReference type="SUPFAM" id="SSF69279">
    <property type="entry name" value="Phage tail proteins"/>
    <property type="match status" value="1"/>
</dbReference>
<evidence type="ECO:0000259" key="1">
    <source>
        <dbReference type="Pfam" id="PF04717"/>
    </source>
</evidence>
<dbReference type="InterPro" id="IPR006531">
    <property type="entry name" value="Gp5/Vgr_OB"/>
</dbReference>
<protein>
    <submittedName>
        <fullName evidence="2">Phage baseplate assembly protein V</fullName>
    </submittedName>
</protein>
<name>A0ABP6UIK7_9FLAO</name>
<dbReference type="SUPFAM" id="SSF69349">
    <property type="entry name" value="Phage fibre proteins"/>
    <property type="match status" value="1"/>
</dbReference>
<dbReference type="Pfam" id="PF04717">
    <property type="entry name" value="Phage_base_V"/>
    <property type="match status" value="1"/>
</dbReference>
<dbReference type="EMBL" id="BAABCW010000007">
    <property type="protein sequence ID" value="GAA3508838.1"/>
    <property type="molecule type" value="Genomic_DNA"/>
</dbReference>
<dbReference type="Gene3D" id="2.40.50.230">
    <property type="entry name" value="Gp5 N-terminal domain"/>
    <property type="match status" value="1"/>
</dbReference>
<comment type="caution">
    <text evidence="2">The sequence shown here is derived from an EMBL/GenBank/DDBJ whole genome shotgun (WGS) entry which is preliminary data.</text>
</comment>
<dbReference type="Proteomes" id="UP001500459">
    <property type="component" value="Unassembled WGS sequence"/>
</dbReference>
<organism evidence="2 3">
    <name type="scientific">Aquimarina addita</name>
    <dbReference type="NCBI Taxonomy" id="870485"/>
    <lineage>
        <taxon>Bacteria</taxon>
        <taxon>Pseudomonadati</taxon>
        <taxon>Bacteroidota</taxon>
        <taxon>Flavobacteriia</taxon>
        <taxon>Flavobacteriales</taxon>
        <taxon>Flavobacteriaceae</taxon>
        <taxon>Aquimarina</taxon>
    </lineage>
</organism>
<sequence>MDVLEKTDNELASDTKKFLGETITLQISSLDDDIGYTDLEFKGVVTTVKNIKGFHQHQGDLISIHAQSSSIITDDGPHYTSYSDVSLSEILENTFRGYNRSTLATNINPQNQQNISYSVQHNESSFEYARRLAAQHSEWFYYDGRKLVFGQPEEEETTELHYGFDLQEFSLQLHPIPNKFKYFTNDYLADDQHEVATAEINSGINGYNGFTNNKSEEIYTKETSIFLNSVIDTRLRQRLDTYVACQKKAVEIKQVKINGVSDNPGVHLGQIIKIKDEQKDHGSFRIISVSHSSTENGKYQNQFVGISKDLDVYPNTDMSAFPKSESQIAIVKDNADPEKMGRIRAQFFWQKATGEMTPWIRIMTPHAGGDKGFHFIPEKEEEVIIGFEGGNAERPYVMGSLYTGNSKPEASWETDKNDIKAIRTRGGHTLSFCDESGGESISITDKNGNAIVLDTVKKTISISAPDSISISSKDISISGSNSINISGSNISASGENVSVSGSSKTAITSDAQVIVDGKTSVNVNSNMEVAINGMAKSTITSSGVTSVEGTIIKLN</sequence>
<accession>A0ABP6UIK7</accession>
<dbReference type="SUPFAM" id="SSF69255">
    <property type="entry name" value="gp5 N-terminal domain-like"/>
    <property type="match status" value="1"/>
</dbReference>
<dbReference type="InterPro" id="IPR037026">
    <property type="entry name" value="Vgr_OB-fold_dom_sf"/>
</dbReference>
<dbReference type="Pfam" id="PF05954">
    <property type="entry name" value="Phage_GPD"/>
    <property type="match status" value="1"/>
</dbReference>
<keyword evidence="3" id="KW-1185">Reference proteome</keyword>